<keyword evidence="6" id="KW-1185">Reference proteome</keyword>
<dbReference type="SUPFAM" id="SSF48452">
    <property type="entry name" value="TPR-like"/>
    <property type="match status" value="1"/>
</dbReference>
<dbReference type="Pfam" id="PF13181">
    <property type="entry name" value="TPR_8"/>
    <property type="match status" value="2"/>
</dbReference>
<feature type="compositionally biased region" description="Basic residues" evidence="4">
    <location>
        <begin position="296"/>
        <end position="306"/>
    </location>
</feature>
<dbReference type="Proteomes" id="UP001225378">
    <property type="component" value="Chromosome"/>
</dbReference>
<feature type="compositionally biased region" description="Basic and acidic residues" evidence="4">
    <location>
        <begin position="474"/>
        <end position="485"/>
    </location>
</feature>
<dbReference type="InterPro" id="IPR019734">
    <property type="entry name" value="TPR_rpt"/>
</dbReference>
<dbReference type="PANTHER" id="PTHR44186:SF1">
    <property type="entry name" value="BARDET-BIEDL SYNDROME 4 PROTEIN"/>
    <property type="match status" value="1"/>
</dbReference>
<evidence type="ECO:0000313" key="6">
    <source>
        <dbReference type="Proteomes" id="UP001225378"/>
    </source>
</evidence>
<evidence type="ECO:0000313" key="5">
    <source>
        <dbReference type="EMBL" id="XBS20150.1"/>
    </source>
</evidence>
<dbReference type="Pfam" id="PF13432">
    <property type="entry name" value="TPR_16"/>
    <property type="match status" value="1"/>
</dbReference>
<proteinExistence type="predicted"/>
<sequence>MKKSGDILTLLDPETKTEQQALAKAENALREGNTEVARFYFAKALQFNNKNVHALEQIAAIHGRNGNHELAAKIYKQILAIDSSNQSANEKLGLYALKNGRVESAKQFLSKAVLKTDTHWRSHNGLGIIADLDKDYVSAIYHYQAALNVQPNNPLLLNNLGYSYYLSGNLAKAKEFFNYALRFDHQYERAIHNLALIEIKHNAFANAYALFNRVMKPYEAWNNIGYLCMINEQYGPAEKFLRRAISESPVYFPKAHENLKTLVSLKKSLKENSDQISSTSDSLSKQQNVQVVTGTAHKRSAGKSKAKAVSARKEVVSLKMLKKEKLPANKKPVKSTVKTLTTQSSIKETVSQRSVEVGAKQISAEKKSDDSPVTKSPQPLPASAIKQAQAQSVPDIPVKSGESTTNAVGKDSDLENKSQKTQAAPVKKINNEMIAEAEYEKSADGLNEEALNSDSVSKQESSSVPGITGKSSAHKKENRISKAENQEPTTVERPIIERDHDRQAAPVNEAEAKNSTSESVAPDSAPNPLIKPEIVQFSSTTKNSESQATEAKQDKEELERGLTSDSAQAGPVENMAMGDKKAVSIKAKPIAQDKQESVKLTE</sequence>
<name>A0AAU7NT75_9GAMM</name>
<feature type="compositionally biased region" description="Low complexity" evidence="4">
    <location>
        <begin position="275"/>
        <end position="287"/>
    </location>
</feature>
<dbReference type="AlphaFoldDB" id="A0AAU7NT75"/>
<dbReference type="InterPro" id="IPR011990">
    <property type="entry name" value="TPR-like_helical_dom_sf"/>
</dbReference>
<protein>
    <submittedName>
        <fullName evidence="5">Tetratricopeptide repeat protein</fullName>
    </submittedName>
</protein>
<gene>
    <name evidence="5" type="ORF">Q9L42_017610</name>
</gene>
<feature type="region of interest" description="Disordered" evidence="4">
    <location>
        <begin position="322"/>
        <end position="573"/>
    </location>
</feature>
<feature type="compositionally biased region" description="Low complexity" evidence="4">
    <location>
        <begin position="453"/>
        <end position="463"/>
    </location>
</feature>
<feature type="compositionally biased region" description="Polar residues" evidence="4">
    <location>
        <begin position="536"/>
        <end position="550"/>
    </location>
</feature>
<evidence type="ECO:0000256" key="2">
    <source>
        <dbReference type="ARBA" id="ARBA00022803"/>
    </source>
</evidence>
<dbReference type="Gene3D" id="1.25.40.10">
    <property type="entry name" value="Tetratricopeptide repeat domain"/>
    <property type="match status" value="2"/>
</dbReference>
<feature type="compositionally biased region" description="Basic and acidic residues" evidence="4">
    <location>
        <begin position="363"/>
        <end position="372"/>
    </location>
</feature>
<dbReference type="PROSITE" id="PS50005">
    <property type="entry name" value="TPR"/>
    <property type="match status" value="1"/>
</dbReference>
<accession>A0AAU7NT75</accession>
<feature type="region of interest" description="Disordered" evidence="4">
    <location>
        <begin position="275"/>
        <end position="309"/>
    </location>
</feature>
<feature type="compositionally biased region" description="Basic and acidic residues" evidence="4">
    <location>
        <begin position="551"/>
        <end position="562"/>
    </location>
</feature>
<reference evidence="5 6" key="1">
    <citation type="journal article" date="2024" name="Microbiology">
        <title>Methylomarinum rosea sp. nov., a novel halophilic methanotrophic bacterium from the hypersaline Lake Elton.</title>
        <authorList>
            <person name="Suleimanov R.Z."/>
            <person name="Oshkin I.Y."/>
            <person name="Danilova O.V."/>
            <person name="Suzina N.E."/>
            <person name="Dedysh S.N."/>
        </authorList>
    </citation>
    <scope>NUCLEOTIDE SEQUENCE [LARGE SCALE GENOMIC DNA]</scope>
    <source>
        <strain evidence="5 6">Ch1-1</strain>
    </source>
</reference>
<feature type="repeat" description="TPR" evidence="3">
    <location>
        <begin position="154"/>
        <end position="187"/>
    </location>
</feature>
<keyword evidence="1" id="KW-0677">Repeat</keyword>
<organism evidence="5 6">
    <name type="scientific">Methylomarinum roseum</name>
    <dbReference type="NCBI Taxonomy" id="3067653"/>
    <lineage>
        <taxon>Bacteria</taxon>
        <taxon>Pseudomonadati</taxon>
        <taxon>Pseudomonadota</taxon>
        <taxon>Gammaproteobacteria</taxon>
        <taxon>Methylococcales</taxon>
        <taxon>Methylococcaceae</taxon>
        <taxon>Methylomarinum</taxon>
    </lineage>
</organism>
<dbReference type="RefSeq" id="WP_349431516.1">
    <property type="nucleotide sequence ID" value="NZ_CP157743.1"/>
</dbReference>
<evidence type="ECO:0000256" key="3">
    <source>
        <dbReference type="PROSITE-ProRule" id="PRU00339"/>
    </source>
</evidence>
<feature type="compositionally biased region" description="Polar residues" evidence="4">
    <location>
        <begin position="336"/>
        <end position="354"/>
    </location>
</feature>
<feature type="compositionally biased region" description="Basic and acidic residues" evidence="4">
    <location>
        <begin position="494"/>
        <end position="503"/>
    </location>
</feature>
<dbReference type="KEGG" id="mech:Q9L42_017610"/>
<dbReference type="EMBL" id="CP157743">
    <property type="protein sequence ID" value="XBS20150.1"/>
    <property type="molecule type" value="Genomic_DNA"/>
</dbReference>
<dbReference type="SMART" id="SM00028">
    <property type="entry name" value="TPR"/>
    <property type="match status" value="4"/>
</dbReference>
<evidence type="ECO:0000256" key="4">
    <source>
        <dbReference type="SAM" id="MobiDB-lite"/>
    </source>
</evidence>
<keyword evidence="2 3" id="KW-0802">TPR repeat</keyword>
<dbReference type="PANTHER" id="PTHR44186">
    <property type="match status" value="1"/>
</dbReference>
<evidence type="ECO:0000256" key="1">
    <source>
        <dbReference type="ARBA" id="ARBA00022737"/>
    </source>
</evidence>